<dbReference type="EMBL" id="JAATJB010000001">
    <property type="protein sequence ID" value="NJB95920.1"/>
    <property type="molecule type" value="Genomic_DNA"/>
</dbReference>
<organism evidence="1 2">
    <name type="scientific">Sphingomonas trueperi</name>
    <dbReference type="NCBI Taxonomy" id="53317"/>
    <lineage>
        <taxon>Bacteria</taxon>
        <taxon>Pseudomonadati</taxon>
        <taxon>Pseudomonadota</taxon>
        <taxon>Alphaproteobacteria</taxon>
        <taxon>Sphingomonadales</taxon>
        <taxon>Sphingomonadaceae</taxon>
        <taxon>Sphingomonas</taxon>
    </lineage>
</organism>
<protein>
    <submittedName>
        <fullName evidence="1">Uncharacterized protein</fullName>
    </submittedName>
</protein>
<reference evidence="1 2" key="1">
    <citation type="submission" date="2020-03" db="EMBL/GenBank/DDBJ databases">
        <title>Genomic Encyclopedia of Type Strains, Phase IV (KMG-IV): sequencing the most valuable type-strain genomes for metagenomic binning, comparative biology and taxonomic classification.</title>
        <authorList>
            <person name="Goeker M."/>
        </authorList>
    </citation>
    <scope>NUCLEOTIDE SEQUENCE [LARGE SCALE GENOMIC DNA]</scope>
    <source>
        <strain evidence="1 2">DSM 7225</strain>
    </source>
</reference>
<gene>
    <name evidence="1" type="ORF">GGR89_000212</name>
</gene>
<evidence type="ECO:0000313" key="2">
    <source>
        <dbReference type="Proteomes" id="UP000531251"/>
    </source>
</evidence>
<dbReference type="RefSeq" id="WP_125977531.1">
    <property type="nucleotide sequence ID" value="NZ_BAAADY010000008.1"/>
</dbReference>
<accession>A0A7X5XVT7</accession>
<comment type="caution">
    <text evidence="1">The sequence shown here is derived from an EMBL/GenBank/DDBJ whole genome shotgun (WGS) entry which is preliminary data.</text>
</comment>
<dbReference type="Proteomes" id="UP000531251">
    <property type="component" value="Unassembled WGS sequence"/>
</dbReference>
<name>A0A7X5XVT7_9SPHN</name>
<keyword evidence="2" id="KW-1185">Reference proteome</keyword>
<dbReference type="AlphaFoldDB" id="A0A7X5XVT7"/>
<proteinExistence type="predicted"/>
<evidence type="ECO:0000313" key="1">
    <source>
        <dbReference type="EMBL" id="NJB95920.1"/>
    </source>
</evidence>
<sequence>MAKADRLERLDIRRIELEAEYRAALIEALERTAAGKWGLFDHQKDRHARAAIRPTLDHLAELGEEIDAARDRLGLPPFALQQEFLAARGPVGPSAVGEPKQAQAWLARLAAEAPAAD</sequence>